<dbReference type="Proteomes" id="UP000292302">
    <property type="component" value="Unassembled WGS sequence"/>
</dbReference>
<dbReference type="Pfam" id="PF00126">
    <property type="entry name" value="HTH_1"/>
    <property type="match status" value="1"/>
</dbReference>
<proteinExistence type="inferred from homology"/>
<evidence type="ECO:0000313" key="6">
    <source>
        <dbReference type="EMBL" id="TBU84024.1"/>
    </source>
</evidence>
<dbReference type="PANTHER" id="PTHR30579">
    <property type="entry name" value="TRANSCRIPTIONAL REGULATOR"/>
    <property type="match status" value="1"/>
</dbReference>
<dbReference type="PRINTS" id="PR00039">
    <property type="entry name" value="HTHLYSR"/>
</dbReference>
<dbReference type="EMBL" id="QJUI01000001">
    <property type="protein sequence ID" value="TBU84024.1"/>
    <property type="molecule type" value="Genomic_DNA"/>
</dbReference>
<comment type="caution">
    <text evidence="6">The sequence shown here is derived from an EMBL/GenBank/DDBJ whole genome shotgun (WGS) entry which is preliminary data.</text>
</comment>
<gene>
    <name evidence="6" type="ORF">DNK06_01120</name>
</gene>
<dbReference type="PROSITE" id="PS50931">
    <property type="entry name" value="HTH_LYSR"/>
    <property type="match status" value="1"/>
</dbReference>
<dbReference type="SUPFAM" id="SSF46785">
    <property type="entry name" value="Winged helix' DNA-binding domain"/>
    <property type="match status" value="1"/>
</dbReference>
<evidence type="ECO:0000259" key="5">
    <source>
        <dbReference type="PROSITE" id="PS50931"/>
    </source>
</evidence>
<dbReference type="InterPro" id="IPR036388">
    <property type="entry name" value="WH-like_DNA-bd_sf"/>
</dbReference>
<keyword evidence="7" id="KW-1185">Reference proteome</keyword>
<keyword evidence="2" id="KW-0805">Transcription regulation</keyword>
<protein>
    <submittedName>
        <fullName evidence="6">LysR family transcriptional regulator</fullName>
    </submittedName>
</protein>
<sequence length="289" mass="31822">MRHLDTDALAAFVAVIDHGGFTAAGEHIGKTQAAVSLMISRLEDRLGKRLVERSRRGVSLTRAGELLIGYARRIRELEDEALFALGESEATRIRVGMPDDYLESIGSLLLRDYPLRQADAQVEVICDFSYRLEQMLQDGTLDMAIISREKDRPIGVLLKREALLWCTHPDRRPELLSPLPLVLFPEGCRARPKAIAALDRAGCQWRIVCTSSHIQGVQAAIRMGEALTVLPATAVPADWRILGPEEGLPALASQELALVMPSGARLAVRRLAHFIEQKFDADSCQAAIA</sequence>
<dbReference type="InterPro" id="IPR005119">
    <property type="entry name" value="LysR_subst-bd"/>
</dbReference>
<dbReference type="PANTHER" id="PTHR30579:SF7">
    <property type="entry name" value="HTH-TYPE TRANSCRIPTIONAL REGULATOR LRHA-RELATED"/>
    <property type="match status" value="1"/>
</dbReference>
<accession>A0A4V2KBC0</accession>
<dbReference type="Gene3D" id="3.40.190.10">
    <property type="entry name" value="Periplasmic binding protein-like II"/>
    <property type="match status" value="2"/>
</dbReference>
<dbReference type="FunFam" id="1.10.10.10:FF:000001">
    <property type="entry name" value="LysR family transcriptional regulator"/>
    <property type="match status" value="1"/>
</dbReference>
<dbReference type="Gene3D" id="1.10.10.10">
    <property type="entry name" value="Winged helix-like DNA-binding domain superfamily/Winged helix DNA-binding domain"/>
    <property type="match status" value="1"/>
</dbReference>
<dbReference type="GO" id="GO:0003677">
    <property type="term" value="F:DNA binding"/>
    <property type="evidence" value="ECO:0007669"/>
    <property type="project" value="UniProtKB-KW"/>
</dbReference>
<dbReference type="SUPFAM" id="SSF53850">
    <property type="entry name" value="Periplasmic binding protein-like II"/>
    <property type="match status" value="1"/>
</dbReference>
<evidence type="ECO:0000313" key="7">
    <source>
        <dbReference type="Proteomes" id="UP000292302"/>
    </source>
</evidence>
<organism evidence="6 7">
    <name type="scientific">Phytopseudomonas daroniae</name>
    <dbReference type="NCBI Taxonomy" id="2487519"/>
    <lineage>
        <taxon>Bacteria</taxon>
        <taxon>Pseudomonadati</taxon>
        <taxon>Pseudomonadota</taxon>
        <taxon>Gammaproteobacteria</taxon>
        <taxon>Pseudomonadales</taxon>
        <taxon>Pseudomonadaceae</taxon>
        <taxon>Phytopseudomonas</taxon>
    </lineage>
</organism>
<feature type="domain" description="HTH lysR-type" evidence="5">
    <location>
        <begin position="4"/>
        <end position="61"/>
    </location>
</feature>
<dbReference type="InterPro" id="IPR036390">
    <property type="entry name" value="WH_DNA-bd_sf"/>
</dbReference>
<evidence type="ECO:0000256" key="4">
    <source>
        <dbReference type="ARBA" id="ARBA00023163"/>
    </source>
</evidence>
<comment type="similarity">
    <text evidence="1">Belongs to the LysR transcriptional regulatory family.</text>
</comment>
<dbReference type="RefSeq" id="WP_131178205.1">
    <property type="nucleotide sequence ID" value="NZ_QJUI01000001.1"/>
</dbReference>
<dbReference type="Pfam" id="PF03466">
    <property type="entry name" value="LysR_substrate"/>
    <property type="match status" value="1"/>
</dbReference>
<evidence type="ECO:0000256" key="3">
    <source>
        <dbReference type="ARBA" id="ARBA00023125"/>
    </source>
</evidence>
<dbReference type="InterPro" id="IPR050176">
    <property type="entry name" value="LTTR"/>
</dbReference>
<dbReference type="GO" id="GO:0003700">
    <property type="term" value="F:DNA-binding transcription factor activity"/>
    <property type="evidence" value="ECO:0007669"/>
    <property type="project" value="InterPro"/>
</dbReference>
<reference evidence="6 7" key="1">
    <citation type="submission" date="2018-06" db="EMBL/GenBank/DDBJ databases">
        <title>Three novel Pseudomonas species isolated from symptomatic oak.</title>
        <authorList>
            <person name="Bueno-Gonzalez V."/>
            <person name="Brady C."/>
        </authorList>
    </citation>
    <scope>NUCLEOTIDE SEQUENCE [LARGE SCALE GENOMIC DNA]</scope>
    <source>
        <strain evidence="6 7">P9A</strain>
    </source>
</reference>
<keyword evidence="3" id="KW-0238">DNA-binding</keyword>
<dbReference type="InterPro" id="IPR000847">
    <property type="entry name" value="LysR_HTH_N"/>
</dbReference>
<evidence type="ECO:0000256" key="1">
    <source>
        <dbReference type="ARBA" id="ARBA00009437"/>
    </source>
</evidence>
<name>A0A4V2KBC0_9GAMM</name>
<evidence type="ECO:0000256" key="2">
    <source>
        <dbReference type="ARBA" id="ARBA00023015"/>
    </source>
</evidence>
<keyword evidence="4" id="KW-0804">Transcription</keyword>
<dbReference type="OrthoDB" id="5723059at2"/>
<dbReference type="AlphaFoldDB" id="A0A4V2KBC0"/>